<gene>
    <name evidence="4" type="primary">CSON010531</name>
</gene>
<dbReference type="InterPro" id="IPR030395">
    <property type="entry name" value="GP_PDE_dom"/>
</dbReference>
<accession>A0A336LQT7</accession>
<dbReference type="AlphaFoldDB" id="A0A336LQT7"/>
<dbReference type="EMBL" id="UFQT01000042">
    <property type="protein sequence ID" value="SSX18737.1"/>
    <property type="molecule type" value="Genomic_DNA"/>
</dbReference>
<dbReference type="GO" id="GO:0008889">
    <property type="term" value="F:glycerophosphodiester phosphodiesterase activity"/>
    <property type="evidence" value="ECO:0007669"/>
    <property type="project" value="TreeGrafter"/>
</dbReference>
<feature type="domain" description="GP-PDE" evidence="2">
    <location>
        <begin position="82"/>
        <end position="337"/>
    </location>
</feature>
<evidence type="ECO:0000256" key="1">
    <source>
        <dbReference type="SAM" id="Phobius"/>
    </source>
</evidence>
<evidence type="ECO:0000313" key="3">
    <source>
        <dbReference type="EMBL" id="SSW98351.1"/>
    </source>
</evidence>
<dbReference type="GO" id="GO:0006644">
    <property type="term" value="P:phospholipid metabolic process"/>
    <property type="evidence" value="ECO:0007669"/>
    <property type="project" value="TreeGrafter"/>
</dbReference>
<dbReference type="VEuPathDB" id="VectorBase:CSON010531"/>
<dbReference type="PANTHER" id="PTHR46320:SF1">
    <property type="entry name" value="GLYCEROPHOSPHODIESTER PHOSPHODIESTERASE 1"/>
    <property type="match status" value="1"/>
</dbReference>
<sequence>MLGKVLNTLNMIYQLILYSFSIFSFFINFFFLCCNFLIPWLAIFLLMLLIATKFIKLKDPDKEIIDELLACSNNKEENSEMEFPIANKGGVFDAPENSIVALKQCLEKNCRNVLLDLDVTKCNQLVILNKQTLEKAGIQEPINQLTLEKLKGINPVEHHALAQQFEPEKILTLDELLELNSKLNLKLYLLTTNSSNKMFETLREAIKKHPKFMNQVVLITTSPFIVYQLRKQFSNLICGLWMDKTTLAKNSYLFKTSAILMAIYMAIFRNIISPVIGIKIVIIHKDEFNAHISSLWRSVGIRPIVYTVNSPNEKRYFQQVVKTQYLTDSLRSEPQIIFKTKAR</sequence>
<dbReference type="GO" id="GO:0070291">
    <property type="term" value="P:N-acylethanolamine metabolic process"/>
    <property type="evidence" value="ECO:0007669"/>
    <property type="project" value="TreeGrafter"/>
</dbReference>
<dbReference type="PANTHER" id="PTHR46320">
    <property type="entry name" value="GLYCEROPHOSPHODIESTER PHOSPHODIESTERASE 1"/>
    <property type="match status" value="1"/>
</dbReference>
<dbReference type="InterPro" id="IPR017946">
    <property type="entry name" value="PLC-like_Pdiesterase_TIM-brl"/>
</dbReference>
<dbReference type="SUPFAM" id="SSF51695">
    <property type="entry name" value="PLC-like phosphodiesterases"/>
    <property type="match status" value="1"/>
</dbReference>
<dbReference type="PROSITE" id="PS51704">
    <property type="entry name" value="GP_PDE"/>
    <property type="match status" value="1"/>
</dbReference>
<evidence type="ECO:0000259" key="2">
    <source>
        <dbReference type="PROSITE" id="PS51704"/>
    </source>
</evidence>
<dbReference type="GO" id="GO:0006580">
    <property type="term" value="P:ethanolamine metabolic process"/>
    <property type="evidence" value="ECO:0007669"/>
    <property type="project" value="TreeGrafter"/>
</dbReference>
<keyword evidence="1" id="KW-0472">Membrane</keyword>
<keyword evidence="1" id="KW-0812">Transmembrane</keyword>
<dbReference type="GO" id="GO:0005886">
    <property type="term" value="C:plasma membrane"/>
    <property type="evidence" value="ECO:0007669"/>
    <property type="project" value="TreeGrafter"/>
</dbReference>
<evidence type="ECO:0000313" key="4">
    <source>
        <dbReference type="EMBL" id="SSX18737.1"/>
    </source>
</evidence>
<dbReference type="EMBL" id="UFQS01000042">
    <property type="protein sequence ID" value="SSW98351.1"/>
    <property type="molecule type" value="Genomic_DNA"/>
</dbReference>
<protein>
    <submittedName>
        <fullName evidence="4">CSON010531 protein</fullName>
    </submittedName>
</protein>
<organism evidence="4">
    <name type="scientific">Culicoides sonorensis</name>
    <name type="common">Biting midge</name>
    <dbReference type="NCBI Taxonomy" id="179676"/>
    <lineage>
        <taxon>Eukaryota</taxon>
        <taxon>Metazoa</taxon>
        <taxon>Ecdysozoa</taxon>
        <taxon>Arthropoda</taxon>
        <taxon>Hexapoda</taxon>
        <taxon>Insecta</taxon>
        <taxon>Pterygota</taxon>
        <taxon>Neoptera</taxon>
        <taxon>Endopterygota</taxon>
        <taxon>Diptera</taxon>
        <taxon>Nematocera</taxon>
        <taxon>Chironomoidea</taxon>
        <taxon>Ceratopogonidae</taxon>
        <taxon>Ceratopogoninae</taxon>
        <taxon>Culicoides</taxon>
        <taxon>Monoculicoides</taxon>
    </lineage>
</organism>
<dbReference type="OMA" id="EFNLHIG"/>
<dbReference type="Gene3D" id="3.20.20.190">
    <property type="entry name" value="Phosphatidylinositol (PI) phosphodiesterase"/>
    <property type="match status" value="1"/>
</dbReference>
<name>A0A336LQT7_CULSO</name>
<reference evidence="4" key="2">
    <citation type="submission" date="2018-07" db="EMBL/GenBank/DDBJ databases">
        <authorList>
            <person name="Quirk P.G."/>
            <person name="Krulwich T.A."/>
        </authorList>
    </citation>
    <scope>NUCLEOTIDE SEQUENCE</scope>
</reference>
<feature type="transmembrane region" description="Helical" evidence="1">
    <location>
        <begin position="12"/>
        <end position="31"/>
    </location>
</feature>
<reference evidence="3" key="1">
    <citation type="submission" date="2018-04" db="EMBL/GenBank/DDBJ databases">
        <authorList>
            <person name="Go L.Y."/>
            <person name="Mitchell J.A."/>
        </authorList>
    </citation>
    <scope>NUCLEOTIDE SEQUENCE</scope>
    <source>
        <tissue evidence="3">Whole organism</tissue>
    </source>
</reference>
<dbReference type="Pfam" id="PF03009">
    <property type="entry name" value="GDPD"/>
    <property type="match status" value="1"/>
</dbReference>
<feature type="transmembrane region" description="Helical" evidence="1">
    <location>
        <begin position="252"/>
        <end position="272"/>
    </location>
</feature>
<proteinExistence type="predicted"/>
<keyword evidence="1" id="KW-1133">Transmembrane helix</keyword>